<dbReference type="Proteomes" id="UP000041254">
    <property type="component" value="Unassembled WGS sequence"/>
</dbReference>
<evidence type="ECO:0008006" key="3">
    <source>
        <dbReference type="Google" id="ProtNLM"/>
    </source>
</evidence>
<dbReference type="EMBL" id="CDMY01000193">
    <property type="protein sequence ID" value="CEL93830.1"/>
    <property type="molecule type" value="Genomic_DNA"/>
</dbReference>
<gene>
    <name evidence="1" type="ORF">Vbra_20241</name>
</gene>
<dbReference type="AlphaFoldDB" id="A0A0G4EDN0"/>
<dbReference type="OrthoDB" id="10263401at2759"/>
<accession>A0A0G4EDN0</accession>
<proteinExistence type="predicted"/>
<dbReference type="InParanoid" id="A0A0G4EDN0"/>
<dbReference type="Pfam" id="PF13376">
    <property type="entry name" value="OmdA"/>
    <property type="match status" value="1"/>
</dbReference>
<keyword evidence="2" id="KW-1185">Reference proteome</keyword>
<evidence type="ECO:0000313" key="2">
    <source>
        <dbReference type="Proteomes" id="UP000041254"/>
    </source>
</evidence>
<protein>
    <recommendedName>
        <fullName evidence="3">Bacteriocin-protection protein, YdeI/OmpD-associated family</fullName>
    </recommendedName>
</protein>
<organism evidence="1 2">
    <name type="scientific">Vitrella brassicaformis (strain CCMP3155)</name>
    <dbReference type="NCBI Taxonomy" id="1169540"/>
    <lineage>
        <taxon>Eukaryota</taxon>
        <taxon>Sar</taxon>
        <taxon>Alveolata</taxon>
        <taxon>Colpodellida</taxon>
        <taxon>Vitrellaceae</taxon>
        <taxon>Vitrella</taxon>
    </lineage>
</organism>
<dbReference type="VEuPathDB" id="CryptoDB:Vbra_20241"/>
<name>A0A0G4EDN0_VITBC</name>
<sequence>MPQEDPPALTSTPAARGGASSLPPPLFIVGFLAWSTALTAVPTRRIPPPARRRADLLLMATQHEGLQIVTASSAEALRGWLKEHHQQKSSVWLRLFKKASSTPSVTYDEAVDELLCYGWIDSRVAKWDSESYLCVISPRRPRSNWSAINKRRVQKLIAQGKMTPAGQGAIDCAKDNGQWDALNGADSLTLPDDLAAAMQENPKAQEAWDKFPKSYKRGTLEWVLSAKRAATRERRIEEVVRLSGEGKRRGAAKAAPY</sequence>
<dbReference type="OMA" id="WSKLNKQ"/>
<reference evidence="1 2" key="1">
    <citation type="submission" date="2014-11" db="EMBL/GenBank/DDBJ databases">
        <authorList>
            <person name="Zhu J."/>
            <person name="Qi W."/>
            <person name="Song R."/>
        </authorList>
    </citation>
    <scope>NUCLEOTIDE SEQUENCE [LARGE SCALE GENOMIC DNA]</scope>
</reference>
<dbReference type="STRING" id="1169540.A0A0G4EDN0"/>
<evidence type="ECO:0000313" key="1">
    <source>
        <dbReference type="EMBL" id="CEL93830.1"/>
    </source>
</evidence>